<sequence>MNMSSSTNKDIENSLKWLKEHPEAENLFGVWIGHGDSINYAIHRGKIPHCHSDAPNAIQKILEDADFRFKEDVLFYRETSFPNKITPTLTSVTSKREASGEFGDNKYPILVPKGTKFFFISASDILAGVPLEETEEEFLLEHGSHILVDGRLVYKVSN</sequence>
<proteinExistence type="predicted"/>
<accession>A0A481Z9T9</accession>
<gene>
    <name evidence="1" type="ORF">LCPAC304_04690</name>
</gene>
<reference evidence="1" key="1">
    <citation type="journal article" date="2019" name="MBio">
        <title>Virus Genomes from Deep Sea Sediments Expand the Ocean Megavirome and Support Independent Origins of Viral Gigantism.</title>
        <authorList>
            <person name="Backstrom D."/>
            <person name="Yutin N."/>
            <person name="Jorgensen S.L."/>
            <person name="Dharamshi J."/>
            <person name="Homa F."/>
            <person name="Zaremba-Niedwiedzka K."/>
            <person name="Spang A."/>
            <person name="Wolf Y.I."/>
            <person name="Koonin E.V."/>
            <person name="Ettema T.J."/>
        </authorList>
    </citation>
    <scope>NUCLEOTIDE SEQUENCE</scope>
</reference>
<dbReference type="EMBL" id="MK500567">
    <property type="protein sequence ID" value="QBK92122.1"/>
    <property type="molecule type" value="Genomic_DNA"/>
</dbReference>
<name>A0A481Z9T9_9VIRU</name>
<protein>
    <submittedName>
        <fullName evidence="1">Uncharacterized protein</fullName>
    </submittedName>
</protein>
<evidence type="ECO:0000313" key="1">
    <source>
        <dbReference type="EMBL" id="QBK92122.1"/>
    </source>
</evidence>
<organism evidence="1">
    <name type="scientific">Pithovirus LCPAC304</name>
    <dbReference type="NCBI Taxonomy" id="2506594"/>
    <lineage>
        <taxon>Viruses</taxon>
        <taxon>Pithoviruses</taxon>
    </lineage>
</organism>